<protein>
    <recommendedName>
        <fullName evidence="5">Telomeric repeat-binding factor 2-interacting protein 1</fullName>
        <shortName evidence="5">TERF2-interacting telomeric protein 1</shortName>
    </recommendedName>
    <alternativeName>
        <fullName evidence="5">Repressor/activator protein 1 homolog</fullName>
    </alternativeName>
</protein>
<keyword evidence="2 5" id="KW-0158">Chromosome</keyword>
<comment type="caution">
    <text evidence="8">The sequence shown here is derived from an EMBL/GenBank/DDBJ whole genome shotgun (WGS) entry which is preliminary data.</text>
</comment>
<dbReference type="InterPro" id="IPR039595">
    <property type="entry name" value="TE2IP/Rap1"/>
</dbReference>
<evidence type="ECO:0000256" key="2">
    <source>
        <dbReference type="ARBA" id="ARBA00022454"/>
    </source>
</evidence>
<dbReference type="SUPFAM" id="SSF46689">
    <property type="entry name" value="Homeodomain-like"/>
    <property type="match status" value="1"/>
</dbReference>
<dbReference type="Gene3D" id="1.10.10.60">
    <property type="entry name" value="Homeodomain-like"/>
    <property type="match status" value="1"/>
</dbReference>
<feature type="compositionally biased region" description="Polar residues" evidence="6">
    <location>
        <begin position="385"/>
        <end position="397"/>
    </location>
</feature>
<keyword evidence="3 5" id="KW-0779">Telomere</keyword>
<comment type="subunit">
    <text evidence="5">Homodimer.</text>
</comment>
<keyword evidence="5" id="KW-0805">Transcription regulation</keyword>
<evidence type="ECO:0000256" key="1">
    <source>
        <dbReference type="ARBA" id="ARBA00010467"/>
    </source>
</evidence>
<dbReference type="Proteomes" id="UP000735302">
    <property type="component" value="Unassembled WGS sequence"/>
</dbReference>
<feature type="compositionally biased region" description="Polar residues" evidence="6">
    <location>
        <begin position="410"/>
        <end position="424"/>
    </location>
</feature>
<dbReference type="PANTHER" id="PTHR16466:SF6">
    <property type="entry name" value="TELOMERIC REPEAT-BINDING FACTOR 2-INTERACTING PROTEIN 1"/>
    <property type="match status" value="1"/>
</dbReference>
<keyword evidence="9" id="KW-1185">Reference proteome</keyword>
<dbReference type="Pfam" id="PF08914">
    <property type="entry name" value="Myb_Rap1"/>
    <property type="match status" value="1"/>
</dbReference>
<dbReference type="AlphaFoldDB" id="A0AAV4D3Q4"/>
<keyword evidence="4 5" id="KW-0539">Nucleus</keyword>
<feature type="region of interest" description="Disordered" evidence="6">
    <location>
        <begin position="316"/>
        <end position="456"/>
    </location>
</feature>
<feature type="compositionally biased region" description="Polar residues" evidence="6">
    <location>
        <begin position="433"/>
        <end position="445"/>
    </location>
</feature>
<dbReference type="InterPro" id="IPR015010">
    <property type="entry name" value="TERF2IP_Myb"/>
</dbReference>
<comment type="subcellular location">
    <subcellularLocation>
        <location evidence="5">Nucleus</location>
    </subcellularLocation>
    <subcellularLocation>
        <location evidence="5">Chromosome</location>
        <location evidence="5">Telomere</location>
    </subcellularLocation>
</comment>
<evidence type="ECO:0000256" key="6">
    <source>
        <dbReference type="SAM" id="MobiDB-lite"/>
    </source>
</evidence>
<feature type="region of interest" description="Disordered" evidence="6">
    <location>
        <begin position="264"/>
        <end position="296"/>
    </location>
</feature>
<name>A0AAV4D3Q4_9GAST</name>
<evidence type="ECO:0000256" key="4">
    <source>
        <dbReference type="ARBA" id="ARBA00023242"/>
    </source>
</evidence>
<dbReference type="GO" id="GO:0070187">
    <property type="term" value="C:shelterin complex"/>
    <property type="evidence" value="ECO:0007669"/>
    <property type="project" value="TreeGrafter"/>
</dbReference>
<gene>
    <name evidence="8" type="ORF">PoB_006527500</name>
</gene>
<comment type="function">
    <text evidence="5">Acts both as a regulator of telomere function and as a transcription regulator. Involved in the regulation of telomere length and protection as a component of the shelterin complex (telosome). Does not bind DNA directly: recruited to telomeric double-stranded 5'-TTAGGG-3' repeats via its interaction with terf2. Independently of its function in telomeres, also acts as a transcription regulator: recruited to extratelomeric 5'-TTAGGG-3' sites via its association with terf2 or other factors, and regulates gene expression.</text>
</comment>
<dbReference type="GO" id="GO:0031848">
    <property type="term" value="P:protection from non-homologous end joining at telomere"/>
    <property type="evidence" value="ECO:0007669"/>
    <property type="project" value="TreeGrafter"/>
</dbReference>
<keyword evidence="5" id="KW-0804">Transcription</keyword>
<proteinExistence type="inferred from homology"/>
<dbReference type="EMBL" id="BLXT01007353">
    <property type="protein sequence ID" value="GFO38770.1"/>
    <property type="molecule type" value="Genomic_DNA"/>
</dbReference>
<dbReference type="InterPro" id="IPR009057">
    <property type="entry name" value="Homeodomain-like_sf"/>
</dbReference>
<accession>A0AAV4D3Q4</accession>
<dbReference type="GO" id="GO:0006355">
    <property type="term" value="P:regulation of DNA-templated transcription"/>
    <property type="evidence" value="ECO:0007669"/>
    <property type="project" value="UniProtKB-UniRule"/>
</dbReference>
<evidence type="ECO:0000259" key="7">
    <source>
        <dbReference type="Pfam" id="PF08914"/>
    </source>
</evidence>
<feature type="region of interest" description="Disordered" evidence="6">
    <location>
        <begin position="471"/>
        <end position="494"/>
    </location>
</feature>
<reference evidence="8 9" key="1">
    <citation type="journal article" date="2021" name="Elife">
        <title>Chloroplast acquisition without the gene transfer in kleptoplastic sea slugs, Plakobranchus ocellatus.</title>
        <authorList>
            <person name="Maeda T."/>
            <person name="Takahashi S."/>
            <person name="Yoshida T."/>
            <person name="Shimamura S."/>
            <person name="Takaki Y."/>
            <person name="Nagai Y."/>
            <person name="Toyoda A."/>
            <person name="Suzuki Y."/>
            <person name="Arimoto A."/>
            <person name="Ishii H."/>
            <person name="Satoh N."/>
            <person name="Nishiyama T."/>
            <person name="Hasebe M."/>
            <person name="Maruyama T."/>
            <person name="Minagawa J."/>
            <person name="Obokata J."/>
            <person name="Shigenobu S."/>
        </authorList>
    </citation>
    <scope>NUCLEOTIDE SEQUENCE [LARGE SCALE GENOMIC DNA]</scope>
</reference>
<evidence type="ECO:0000313" key="9">
    <source>
        <dbReference type="Proteomes" id="UP000735302"/>
    </source>
</evidence>
<dbReference type="GO" id="GO:0042162">
    <property type="term" value="F:telomeric DNA binding"/>
    <property type="evidence" value="ECO:0007669"/>
    <property type="project" value="TreeGrafter"/>
</dbReference>
<feature type="compositionally biased region" description="Polar residues" evidence="6">
    <location>
        <begin position="345"/>
        <end position="377"/>
    </location>
</feature>
<feature type="domain" description="TERF2-interacting telomeric protein 1 Myb" evidence="7">
    <location>
        <begin position="157"/>
        <end position="210"/>
    </location>
</feature>
<feature type="compositionally biased region" description="Basic and acidic residues" evidence="6">
    <location>
        <begin position="264"/>
        <end position="281"/>
    </location>
</feature>
<dbReference type="GO" id="GO:0010833">
    <property type="term" value="P:telomere maintenance via telomere lengthening"/>
    <property type="evidence" value="ECO:0007669"/>
    <property type="project" value="UniProtKB-UniRule"/>
</dbReference>
<sequence length="549" mass="60963">MAVRHHLGSVKYFRFSRTLFTEEDGAPCLFYFEDNLPDLLEVIHKGSGELADSPNKAKILLCENKSDRLVGQGYLPLEYVIDCVKKNTLLDKEQYRAQKLADCAASTSHNVCSTPAAAGQSTSSAQDNDMDSDEASFWQPSSIVRIQSSSLAGRSKYTDCEDFKIIRHLIVHKKYRETGGNLVWKQMEALKVTSHTHQSMKARFKKKILPELDSYDIPDKWKALLCGQDVGFTKYAASPAKKLRRSVSPEVDLTFESLEAWKHKEQEKKSGREEKSSERLPGEPQIDQFPEDDDLNTQDLDELDRLILQEANVKSTRSLSEKAHLRKHQPAQNLAPEPSAVGSKGSKTFSCKPVSTSTPGPSHAQTDYRSAASSSMPGPSHTKPDQGSGSSSRTVNTIMPGPLHTRTDSRAPSSSRTVRTNTPGPSHKRTDRQSASTSKTVNELGSSSSDEDSTVSKVFAVPRLSKFLTSKTAIAGQRRPPRIFSDDSETEESQDLEMAQRRVKQHESEKMRGIGGTVESEFALRLQAPFCCRFKPYHQHPGFAEGLKA</sequence>
<keyword evidence="5" id="KW-0010">Activator</keyword>
<evidence type="ECO:0000256" key="5">
    <source>
        <dbReference type="RuleBase" id="RU367107"/>
    </source>
</evidence>
<evidence type="ECO:0000256" key="3">
    <source>
        <dbReference type="ARBA" id="ARBA00022895"/>
    </source>
</evidence>
<dbReference type="PANTHER" id="PTHR16466">
    <property type="entry name" value="TELOMERE REPEAT-BINDING FACTOR 2-INTERACTING PROTEIN 1"/>
    <property type="match status" value="1"/>
</dbReference>
<evidence type="ECO:0000313" key="8">
    <source>
        <dbReference type="EMBL" id="GFO38770.1"/>
    </source>
</evidence>
<comment type="similarity">
    <text evidence="1 5">Belongs to the RAP1 family.</text>
</comment>
<organism evidence="8 9">
    <name type="scientific">Plakobranchus ocellatus</name>
    <dbReference type="NCBI Taxonomy" id="259542"/>
    <lineage>
        <taxon>Eukaryota</taxon>
        <taxon>Metazoa</taxon>
        <taxon>Spiralia</taxon>
        <taxon>Lophotrochozoa</taxon>
        <taxon>Mollusca</taxon>
        <taxon>Gastropoda</taxon>
        <taxon>Heterobranchia</taxon>
        <taxon>Euthyneura</taxon>
        <taxon>Panpulmonata</taxon>
        <taxon>Sacoglossa</taxon>
        <taxon>Placobranchoidea</taxon>
        <taxon>Plakobranchidae</taxon>
        <taxon>Plakobranchus</taxon>
    </lineage>
</organism>